<feature type="transmembrane region" description="Helical" evidence="1">
    <location>
        <begin position="100"/>
        <end position="120"/>
    </location>
</feature>
<feature type="transmembrane region" description="Helical" evidence="1">
    <location>
        <begin position="196"/>
        <end position="222"/>
    </location>
</feature>
<dbReference type="InterPro" id="IPR014194">
    <property type="entry name" value="Spore_III_AE"/>
</dbReference>
<reference evidence="2 3" key="1">
    <citation type="submission" date="2021-03" db="EMBL/GenBank/DDBJ databases">
        <title>Genomic Encyclopedia of Type Strains, Phase IV (KMG-IV): sequencing the most valuable type-strain genomes for metagenomic binning, comparative biology and taxonomic classification.</title>
        <authorList>
            <person name="Goeker M."/>
        </authorList>
    </citation>
    <scope>NUCLEOTIDE SEQUENCE [LARGE SCALE GENOMIC DNA]</scope>
    <source>
        <strain evidence="2 3">DSM 24004</strain>
    </source>
</reference>
<feature type="transmembrane region" description="Helical" evidence="1">
    <location>
        <begin position="132"/>
        <end position="149"/>
    </location>
</feature>
<keyword evidence="1" id="KW-0812">Transmembrane</keyword>
<name>A0ABS4GCL8_9FIRM</name>
<accession>A0ABS4GCL8</accession>
<keyword evidence="3" id="KW-1185">Reference proteome</keyword>
<sequence length="389" mass="44651">MKIKKKTEVKTKIVVLFIIFMFFNLNYVFGDETDYINKAVDEIPTDDLENYLKYNNSYFSDKNIDIKSLIQNAFKGRLDISLKDYVLYEIQMEKDFFKGIFKTCINVLVICLLLTIINYFSDEINNQSVSDIVTFFSVIIIFTIILNDVNNLKYMLKSDFVKFRTVTENINGLFLAAMLTFGKLSILQFFQTYMNYIIGITTQLIYNFTDIMTVIIISVVLINNVSKLINAKLLFKLLKKGTLIILSGYIIIVVINFSVQGYILYKTDNIFISSVKALSPSSIPFIGSAVTSFFGVFFKSLLMIKDVLGIILIVFIFSAFGGSLIKIFAVFIMYKVTSVLIEPINENVSKLIYEMSDIFYIYLVCMITPIVIVTVYYSILLNYLNNIFG</sequence>
<dbReference type="Proteomes" id="UP001519342">
    <property type="component" value="Unassembled WGS sequence"/>
</dbReference>
<evidence type="ECO:0000313" key="2">
    <source>
        <dbReference type="EMBL" id="MBP1925428.1"/>
    </source>
</evidence>
<keyword evidence="1" id="KW-0472">Membrane</keyword>
<dbReference type="RefSeq" id="WP_245210362.1">
    <property type="nucleotide sequence ID" value="NZ_JAGGKS010000003.1"/>
</dbReference>
<evidence type="ECO:0000256" key="1">
    <source>
        <dbReference type="SAM" id="Phobius"/>
    </source>
</evidence>
<organism evidence="2 3">
    <name type="scientific">Sedimentibacter acidaminivorans</name>
    <dbReference type="NCBI Taxonomy" id="913099"/>
    <lineage>
        <taxon>Bacteria</taxon>
        <taxon>Bacillati</taxon>
        <taxon>Bacillota</taxon>
        <taxon>Tissierellia</taxon>
        <taxon>Sedimentibacter</taxon>
    </lineage>
</organism>
<feature type="transmembrane region" description="Helical" evidence="1">
    <location>
        <begin position="243"/>
        <end position="265"/>
    </location>
</feature>
<feature type="transmembrane region" description="Helical" evidence="1">
    <location>
        <begin position="277"/>
        <end position="298"/>
    </location>
</feature>
<feature type="transmembrane region" description="Helical" evidence="1">
    <location>
        <begin position="12"/>
        <end position="29"/>
    </location>
</feature>
<proteinExistence type="predicted"/>
<dbReference type="EMBL" id="JAGGKS010000003">
    <property type="protein sequence ID" value="MBP1925428.1"/>
    <property type="molecule type" value="Genomic_DNA"/>
</dbReference>
<protein>
    <submittedName>
        <fullName evidence="2">Stage III sporulation protein AE</fullName>
    </submittedName>
</protein>
<gene>
    <name evidence="2" type="ORF">J2Z76_001287</name>
</gene>
<feature type="transmembrane region" description="Helical" evidence="1">
    <location>
        <begin position="359"/>
        <end position="384"/>
    </location>
</feature>
<dbReference type="Pfam" id="PF09546">
    <property type="entry name" value="Spore_III_AE"/>
    <property type="match status" value="1"/>
</dbReference>
<keyword evidence="1" id="KW-1133">Transmembrane helix</keyword>
<feature type="transmembrane region" description="Helical" evidence="1">
    <location>
        <begin position="310"/>
        <end position="334"/>
    </location>
</feature>
<comment type="caution">
    <text evidence="2">The sequence shown here is derived from an EMBL/GenBank/DDBJ whole genome shotgun (WGS) entry which is preliminary data.</text>
</comment>
<evidence type="ECO:0000313" key="3">
    <source>
        <dbReference type="Proteomes" id="UP001519342"/>
    </source>
</evidence>